<dbReference type="PANTHER" id="PTHR10492">
    <property type="match status" value="1"/>
</dbReference>
<feature type="region of interest" description="Disordered" evidence="2">
    <location>
        <begin position="1429"/>
        <end position="1492"/>
    </location>
</feature>
<dbReference type="EC" id="5.6.2.3" evidence="1"/>
<dbReference type="GO" id="GO:0043139">
    <property type="term" value="F:5'-3' DNA helicase activity"/>
    <property type="evidence" value="ECO:0007669"/>
    <property type="project" value="UniProtKB-EC"/>
</dbReference>
<keyword evidence="1" id="KW-0547">Nucleotide-binding</keyword>
<dbReference type="InterPro" id="IPR025476">
    <property type="entry name" value="Helitron_helicase-like"/>
</dbReference>
<keyword evidence="1" id="KW-0378">Hydrolase</keyword>
<evidence type="ECO:0000259" key="5">
    <source>
        <dbReference type="Pfam" id="PF21530"/>
    </source>
</evidence>
<dbReference type="GO" id="GO:0005524">
    <property type="term" value="F:ATP binding"/>
    <property type="evidence" value="ECO:0007669"/>
    <property type="project" value="UniProtKB-KW"/>
</dbReference>
<evidence type="ECO:0000256" key="2">
    <source>
        <dbReference type="SAM" id="MobiDB-lite"/>
    </source>
</evidence>
<comment type="catalytic activity">
    <reaction evidence="1">
        <text>ATP + H2O = ADP + phosphate + H(+)</text>
        <dbReference type="Rhea" id="RHEA:13065"/>
        <dbReference type="ChEBI" id="CHEBI:15377"/>
        <dbReference type="ChEBI" id="CHEBI:15378"/>
        <dbReference type="ChEBI" id="CHEBI:30616"/>
        <dbReference type="ChEBI" id="CHEBI:43474"/>
        <dbReference type="ChEBI" id="CHEBI:456216"/>
        <dbReference type="EC" id="5.6.2.3"/>
    </reaction>
</comment>
<dbReference type="Pfam" id="PF14214">
    <property type="entry name" value="Helitron_like_N"/>
    <property type="match status" value="1"/>
</dbReference>
<keyword evidence="1" id="KW-0227">DNA damage</keyword>
<evidence type="ECO:0000259" key="4">
    <source>
        <dbReference type="Pfam" id="PF14214"/>
    </source>
</evidence>
<dbReference type="Pfam" id="PF21530">
    <property type="entry name" value="Pif1_2B_dom"/>
    <property type="match status" value="1"/>
</dbReference>
<feature type="compositionally biased region" description="Basic and acidic residues" evidence="2">
    <location>
        <begin position="1429"/>
        <end position="1463"/>
    </location>
</feature>
<dbReference type="InterPro" id="IPR049163">
    <property type="entry name" value="Pif1-like_2B_dom"/>
</dbReference>
<protein>
    <recommendedName>
        <fullName evidence="1">ATP-dependent DNA helicase</fullName>
        <ecNumber evidence="1">5.6.2.3</ecNumber>
    </recommendedName>
</protein>
<keyword evidence="7" id="KW-1185">Reference proteome</keyword>
<dbReference type="InterPro" id="IPR010285">
    <property type="entry name" value="DNA_helicase_pif1-like_DEAD"/>
</dbReference>
<proteinExistence type="inferred from homology"/>
<organism evidence="6 7">
    <name type="scientific">Bemisia tabaci</name>
    <name type="common">Sweetpotato whitefly</name>
    <name type="synonym">Aleurodes tabaci</name>
    <dbReference type="NCBI Taxonomy" id="7038"/>
    <lineage>
        <taxon>Eukaryota</taxon>
        <taxon>Metazoa</taxon>
        <taxon>Ecdysozoa</taxon>
        <taxon>Arthropoda</taxon>
        <taxon>Hexapoda</taxon>
        <taxon>Insecta</taxon>
        <taxon>Pterygota</taxon>
        <taxon>Neoptera</taxon>
        <taxon>Paraneoptera</taxon>
        <taxon>Hemiptera</taxon>
        <taxon>Sternorrhyncha</taxon>
        <taxon>Aleyrodoidea</taxon>
        <taxon>Aleyrodidae</taxon>
        <taxon>Aleyrodinae</taxon>
        <taxon>Bemisia</taxon>
    </lineage>
</organism>
<dbReference type="SUPFAM" id="SSF52540">
    <property type="entry name" value="P-loop containing nucleoside triphosphate hydrolases"/>
    <property type="match status" value="3"/>
</dbReference>
<sequence>MRQFACHRLAVREDFSHVHQAKKLFQQYLVDTYVRIESSRLDYVRQNQSKLRVEHYKGLQDFVVNKSRLSNSTTGKVVILPSTFQGSPRNLAQRYQDAMAMVRKEGKPDIFLTFTCNPNWPEIKNELKNGEKPCDRPDIVSRVFRCKLDELKNDIFKKHVLGVVTAHVYVIEFQKRGLPHCHLLLILDKNHKFRDSASIDSCVSAELPDHEKSPIFYNRVLSHMVHGPCCERNPSSPCMKLGKCSKNYPKSFSETTIQNQNGYPVYRRRNNGVTACKSAYQVDNRDIVPFNGYLLLKYDAHINVEICSSIRSVKYLFKYIYKGYDAACVEFVEKNNDVNKIDYDETIAFTNMRYVSSHECIWRIHSNELHEQSHTIIRLAVHGPGHQNVYFKEGKEERALKCSESKKTTLTAWFELNEKDTYAHNYLYYEIPEKYIFDNNKWVKRKNKCKKVIGRMYGVSPNDTDRFYLRMLLLHVKGAKSFSDLLQFNGTTYKTFKEVVIARGLLQDDTEWFHCLHEMENYHMPKQLREMFAYICCFCEPTSPFDLWNTFKTSLTEDKKGKCLQEDENDALAEIENILMSNGFSCEKLGLPVPKKGGFSTQNFDVESEADEGNTMLQLLNEEQLDIAKRVLNAVKGESEEKLFFLEAPGGCGKTFLFSCLLCILRGQNQIALAGAWTGIASLLMKGGTTLHRLFGLPVPVLPSSVSSIKLNSEKADILRKASLILIDEASMIPAAALECIDRLLRDIMKNESKHLEHVPFGGKVILFSGDFRQVLPVVPKGNKTQILENSIQKCKVWTKLTKLSLKTNMRTNKDQQEFSKWLLQLGDGKLKSDRGENIIEIPEHYKCKKKSIVNHVFGTVLNEKNVHNVVQRAIVCPLNEDCDKINKEVIDLIEGESKEYISIDSIISDDPTEAINVPLEFLNSITPSGLPPHKLNLKIGAIVMLIRNMNLGGGLVNGVRFIIRGMKQNSLKLEIITGVGQGNIVFLPRIKLICTDPNMPFAMSRVQFPLRIAFAMTINKGQGQTFDKIGIFLSQPVFSHGQLYVAFSRVKSYKHVQMYILSSEEQGYDEEKNISSMEETYTQINQLKPNLFFPIVKGKVTAKSNLRSYNKGSNSGEYFNFELKDISGRINGITYITDHFAKLQEGKTYRLSKIIIRENNFSGKKQNEIYLHEKSIIEEQDDLKELSIEEKYVDLETALKQNNVTLGPEKSGLSTQNLDLFEADEGNTMFQLLNEEQSEIAKRVLNAVKGESEEKLFFLEAPGGCGKTLLFSCLLCILRGQNQIALAGAWTGIASLLMKGGTTLHRLFGLPVPVLPSAESAIELNSEKADILRKASLFLIDEASIIPAASMECIDKLLRNIMKNESKHLEHAPFGGKIDIILWKEATNEIKQEDLGKTIFIKQVKLGTYMGNKQLTYMWNSKITKQEKDNIPANTETRKQTEHGKNEEEKAEKLDEVKTGAEKEEEPEGTATEDEKEEAKKEKTKAGKKKSKVQFSVRSGRIAWRRAVLGGWLVGGMAGASGKRLQHEGSETLDPFVVSDISSSTKQTATKSDHVRPNASRLNAPRCSTLPPNLRGFEVRYRRRASLPKPQSFITDEKSKKFL</sequence>
<keyword evidence="1" id="KW-0067">ATP-binding</keyword>
<evidence type="ECO:0000259" key="3">
    <source>
        <dbReference type="Pfam" id="PF05970"/>
    </source>
</evidence>
<feature type="domain" description="Helitron helicase-like" evidence="4">
    <location>
        <begin position="5"/>
        <end position="185"/>
    </location>
</feature>
<evidence type="ECO:0000256" key="1">
    <source>
        <dbReference type="RuleBase" id="RU363044"/>
    </source>
</evidence>
<feature type="domain" description="DNA helicase Pif1-like DEAD-box helicase" evidence="3">
    <location>
        <begin position="1234"/>
        <end position="1379"/>
    </location>
</feature>
<keyword evidence="1" id="KW-0234">DNA repair</keyword>
<dbReference type="SUPFAM" id="SSF50249">
    <property type="entry name" value="Nucleic acid-binding proteins"/>
    <property type="match status" value="1"/>
</dbReference>
<dbReference type="InterPro" id="IPR012340">
    <property type="entry name" value="NA-bd_OB-fold"/>
</dbReference>
<dbReference type="GO" id="GO:0006281">
    <property type="term" value="P:DNA repair"/>
    <property type="evidence" value="ECO:0007669"/>
    <property type="project" value="UniProtKB-KW"/>
</dbReference>
<dbReference type="Gene3D" id="3.40.50.300">
    <property type="entry name" value="P-loop containing nucleotide triphosphate hydrolases"/>
    <property type="match status" value="2"/>
</dbReference>
<feature type="domain" description="DNA helicase Pif1-like 2B" evidence="5">
    <location>
        <begin position="921"/>
        <end position="965"/>
    </location>
</feature>
<reference evidence="6" key="1">
    <citation type="submission" date="2021-12" db="EMBL/GenBank/DDBJ databases">
        <authorList>
            <person name="King R."/>
        </authorList>
    </citation>
    <scope>NUCLEOTIDE SEQUENCE</scope>
</reference>
<feature type="region of interest" description="Disordered" evidence="2">
    <location>
        <begin position="1543"/>
        <end position="1570"/>
    </location>
</feature>
<comment type="cofactor">
    <cofactor evidence="1">
        <name>Mg(2+)</name>
        <dbReference type="ChEBI" id="CHEBI:18420"/>
    </cofactor>
</comment>
<dbReference type="EMBL" id="OU963868">
    <property type="protein sequence ID" value="CAH0392666.1"/>
    <property type="molecule type" value="Genomic_DNA"/>
</dbReference>
<dbReference type="InterPro" id="IPR027417">
    <property type="entry name" value="P-loop_NTPase"/>
</dbReference>
<evidence type="ECO:0000313" key="7">
    <source>
        <dbReference type="Proteomes" id="UP001152759"/>
    </source>
</evidence>
<comment type="similarity">
    <text evidence="1">Belongs to the helicase family.</text>
</comment>
<feature type="compositionally biased region" description="Acidic residues" evidence="2">
    <location>
        <begin position="1464"/>
        <end position="1477"/>
    </location>
</feature>
<dbReference type="GO" id="GO:0016787">
    <property type="term" value="F:hydrolase activity"/>
    <property type="evidence" value="ECO:0007669"/>
    <property type="project" value="UniProtKB-KW"/>
</dbReference>
<dbReference type="PANTHER" id="PTHR10492:SF95">
    <property type="entry name" value="HELITRON HELICASE-LIKE DOMAIN-CONTAINING PROTEIN"/>
    <property type="match status" value="1"/>
</dbReference>
<feature type="domain" description="DNA helicase Pif1-like DEAD-box helicase" evidence="3">
    <location>
        <begin position="620"/>
        <end position="834"/>
    </location>
</feature>
<dbReference type="Pfam" id="PF05970">
    <property type="entry name" value="PIF1"/>
    <property type="match status" value="2"/>
</dbReference>
<evidence type="ECO:0000313" key="6">
    <source>
        <dbReference type="EMBL" id="CAH0392666.1"/>
    </source>
</evidence>
<accession>A0A9P0AGK7</accession>
<keyword evidence="1" id="KW-0347">Helicase</keyword>
<name>A0A9P0AGK7_BEMTA</name>
<keyword evidence="1" id="KW-0233">DNA recombination</keyword>
<gene>
    <name evidence="6" type="ORF">BEMITA_LOCUS11153</name>
</gene>
<dbReference type="GO" id="GO:0000723">
    <property type="term" value="P:telomere maintenance"/>
    <property type="evidence" value="ECO:0007669"/>
    <property type="project" value="InterPro"/>
</dbReference>
<dbReference type="GO" id="GO:0006310">
    <property type="term" value="P:DNA recombination"/>
    <property type="evidence" value="ECO:0007669"/>
    <property type="project" value="UniProtKB-KW"/>
</dbReference>
<dbReference type="Proteomes" id="UP001152759">
    <property type="component" value="Chromosome 7"/>
</dbReference>
<dbReference type="Gene3D" id="2.40.50.140">
    <property type="entry name" value="Nucleic acid-binding proteins"/>
    <property type="match status" value="2"/>
</dbReference>
<dbReference type="CDD" id="cd18809">
    <property type="entry name" value="SF1_C_RecD"/>
    <property type="match status" value="1"/>
</dbReference>